<evidence type="ECO:0000256" key="2">
    <source>
        <dbReference type="SAM" id="MobiDB-lite"/>
    </source>
</evidence>
<evidence type="ECO:0000313" key="6">
    <source>
        <dbReference type="Proteomes" id="UP000321723"/>
    </source>
</evidence>
<dbReference type="PANTHER" id="PTHR43569">
    <property type="entry name" value="AMIDOHYDROLASE"/>
    <property type="match status" value="1"/>
</dbReference>
<accession>A0A511FCR9</accession>
<evidence type="ECO:0000313" key="5">
    <source>
        <dbReference type="EMBL" id="MBB5472455.1"/>
    </source>
</evidence>
<proteinExistence type="inferred from homology"/>
<feature type="region of interest" description="Disordered" evidence="2">
    <location>
        <begin position="295"/>
        <end position="322"/>
    </location>
</feature>
<keyword evidence="4" id="KW-0378">Hydrolase</keyword>
<dbReference type="EMBL" id="BJVQ01000006">
    <property type="protein sequence ID" value="GEL45608.1"/>
    <property type="molecule type" value="Genomic_DNA"/>
</dbReference>
<dbReference type="Gene3D" id="3.20.20.140">
    <property type="entry name" value="Metal-dependent hydrolases"/>
    <property type="match status" value="1"/>
</dbReference>
<dbReference type="OrthoDB" id="5450317at2"/>
<keyword evidence="6" id="KW-1185">Reference proteome</keyword>
<dbReference type="EC" id="3.1.1.-" evidence="5"/>
<dbReference type="Proteomes" id="UP000321723">
    <property type="component" value="Unassembled WGS sequence"/>
</dbReference>
<evidence type="ECO:0000256" key="1">
    <source>
        <dbReference type="ARBA" id="ARBA00038310"/>
    </source>
</evidence>
<dbReference type="SUPFAM" id="SSF51556">
    <property type="entry name" value="Metallo-dependent hydrolases"/>
    <property type="match status" value="1"/>
</dbReference>
<reference evidence="5 7" key="2">
    <citation type="submission" date="2020-08" db="EMBL/GenBank/DDBJ databases">
        <title>Sequencing the genomes of 1000 actinobacteria strains.</title>
        <authorList>
            <person name="Klenk H.-P."/>
        </authorList>
    </citation>
    <scope>NUCLEOTIDE SEQUENCE [LARGE SCALE GENOMIC DNA]</scope>
    <source>
        <strain evidence="5 7">DSM 9581</strain>
    </source>
</reference>
<dbReference type="InterPro" id="IPR052350">
    <property type="entry name" value="Metallo-dep_Lactonases"/>
</dbReference>
<gene>
    <name evidence="4" type="ORF">CHO01_07240</name>
    <name evidence="5" type="ORF">HNR08_001191</name>
</gene>
<comment type="caution">
    <text evidence="4">The sequence shown here is derived from an EMBL/GenBank/DDBJ whole genome shotgun (WGS) entry which is preliminary data.</text>
</comment>
<feature type="domain" description="Amidohydrolase-related" evidence="3">
    <location>
        <begin position="5"/>
        <end position="289"/>
    </location>
</feature>
<dbReference type="InterPro" id="IPR006680">
    <property type="entry name" value="Amidohydro-rel"/>
</dbReference>
<reference evidence="4 6" key="1">
    <citation type="submission" date="2019-07" db="EMBL/GenBank/DDBJ databases">
        <title>Whole genome shotgun sequence of Cellulomonas hominis NBRC 16055.</title>
        <authorList>
            <person name="Hosoyama A."/>
            <person name="Uohara A."/>
            <person name="Ohji S."/>
            <person name="Ichikawa N."/>
        </authorList>
    </citation>
    <scope>NUCLEOTIDE SEQUENCE [LARGE SCALE GENOMIC DNA]</scope>
    <source>
        <strain evidence="4 6">NBRC 16055</strain>
    </source>
</reference>
<organism evidence="4 6">
    <name type="scientific">Cellulomonas hominis</name>
    <dbReference type="NCBI Taxonomy" id="156981"/>
    <lineage>
        <taxon>Bacteria</taxon>
        <taxon>Bacillati</taxon>
        <taxon>Actinomycetota</taxon>
        <taxon>Actinomycetes</taxon>
        <taxon>Micrococcales</taxon>
        <taxon>Cellulomonadaceae</taxon>
        <taxon>Cellulomonas</taxon>
    </lineage>
</organism>
<dbReference type="RefSeq" id="WP_146833730.1">
    <property type="nucleotide sequence ID" value="NZ_BJVQ01000006.1"/>
</dbReference>
<dbReference type="AlphaFoldDB" id="A0A511FCR9"/>
<dbReference type="Pfam" id="PF04909">
    <property type="entry name" value="Amidohydro_2"/>
    <property type="match status" value="1"/>
</dbReference>
<sequence>MRTVVDSHVHHWDPERLAYPWLDEFTRLRRPYLPEHLAADAAGLGVAGVVHVQADCRPDQALAEVDLVAALDAPVPVLGVVAYAGVERGAAVADELAALTERPLVRGIRRSTQNEPDGVLGSAAYRDGLVEVARAGLTADLCVRAAQLPEVVAALRDVLDREPGLRVVLDHAGKPSIADDVTGTGRTRAAWRADLADLAALPGVVCKASGLVTEADWDAWTPGQVLPYLADVLDVFGPGRVLFGSDWPVLTLAADYPRWLALVAGAVEPLGDAALDAVLAGNAVRTYRLTVPARPAPPAHRAHPADPAHPAHPARDGAAPRP</sequence>
<name>A0A511FCR9_9CELL</name>
<evidence type="ECO:0000313" key="4">
    <source>
        <dbReference type="EMBL" id="GEL45608.1"/>
    </source>
</evidence>
<dbReference type="GO" id="GO:0016787">
    <property type="term" value="F:hydrolase activity"/>
    <property type="evidence" value="ECO:0007669"/>
    <property type="project" value="UniProtKB-KW"/>
</dbReference>
<dbReference type="InterPro" id="IPR032466">
    <property type="entry name" value="Metal_Hydrolase"/>
</dbReference>
<comment type="similarity">
    <text evidence="1">Belongs to the metallo-dependent hydrolases superfamily.</text>
</comment>
<dbReference type="PANTHER" id="PTHR43569:SF2">
    <property type="entry name" value="AMIDOHYDROLASE-RELATED DOMAIN-CONTAINING PROTEIN"/>
    <property type="match status" value="1"/>
</dbReference>
<protein>
    <submittedName>
        <fullName evidence="4">Amidohydrolase</fullName>
    </submittedName>
    <submittedName>
        <fullName evidence="5">L-fuconolactonase</fullName>
        <ecNumber evidence="5">3.1.1.-</ecNumber>
    </submittedName>
</protein>
<dbReference type="Proteomes" id="UP000564629">
    <property type="component" value="Unassembled WGS sequence"/>
</dbReference>
<dbReference type="EMBL" id="JACHDN010000001">
    <property type="protein sequence ID" value="MBB5472455.1"/>
    <property type="molecule type" value="Genomic_DNA"/>
</dbReference>
<evidence type="ECO:0000313" key="7">
    <source>
        <dbReference type="Proteomes" id="UP000564629"/>
    </source>
</evidence>
<evidence type="ECO:0000259" key="3">
    <source>
        <dbReference type="Pfam" id="PF04909"/>
    </source>
</evidence>